<sequence>MLMSSSDKGAKLLYGPNGFRVLQPGQHVFCAVTGEAIPLEELRYWSAEHQEAYVSCEAATQRLTGKA</sequence>
<dbReference type="EMBL" id="JABWTA010000001">
    <property type="protein sequence ID" value="NVE95340.1"/>
    <property type="molecule type" value="Genomic_DNA"/>
</dbReference>
<dbReference type="RefSeq" id="WP_176273571.1">
    <property type="nucleotide sequence ID" value="NZ_JABWTA010000001.1"/>
</dbReference>
<dbReference type="Pfam" id="PF09866">
    <property type="entry name" value="DUF2093"/>
    <property type="match status" value="1"/>
</dbReference>
<reference evidence="1 2" key="1">
    <citation type="submission" date="2020-06" db="EMBL/GenBank/DDBJ databases">
        <title>Altererythrobacter lutimaris sp. nov., a marine bacterium isolated from a tidal flat.</title>
        <authorList>
            <person name="Kim D."/>
            <person name="Yoo Y."/>
            <person name="Kim J.-J."/>
        </authorList>
    </citation>
    <scope>NUCLEOTIDE SEQUENCE [LARGE SCALE GENOMIC DNA]</scope>
    <source>
        <strain evidence="1 2">JGD-16</strain>
    </source>
</reference>
<proteinExistence type="predicted"/>
<dbReference type="Proteomes" id="UP000546031">
    <property type="component" value="Unassembled WGS sequence"/>
</dbReference>
<protein>
    <submittedName>
        <fullName evidence="1">DUF2093 domain-containing protein</fullName>
    </submittedName>
</protein>
<name>A0A850HCR4_9SPHN</name>
<keyword evidence="2" id="KW-1185">Reference proteome</keyword>
<evidence type="ECO:0000313" key="2">
    <source>
        <dbReference type="Proteomes" id="UP000546031"/>
    </source>
</evidence>
<organism evidence="1 2">
    <name type="scientific">Altererythrobacter lutimaris</name>
    <dbReference type="NCBI Taxonomy" id="2743979"/>
    <lineage>
        <taxon>Bacteria</taxon>
        <taxon>Pseudomonadati</taxon>
        <taxon>Pseudomonadota</taxon>
        <taxon>Alphaproteobacteria</taxon>
        <taxon>Sphingomonadales</taxon>
        <taxon>Erythrobacteraceae</taxon>
        <taxon>Altererythrobacter</taxon>
    </lineage>
</organism>
<evidence type="ECO:0000313" key="1">
    <source>
        <dbReference type="EMBL" id="NVE95340.1"/>
    </source>
</evidence>
<comment type="caution">
    <text evidence="1">The sequence shown here is derived from an EMBL/GenBank/DDBJ whole genome shotgun (WGS) entry which is preliminary data.</text>
</comment>
<dbReference type="AlphaFoldDB" id="A0A850HCR4"/>
<dbReference type="InterPro" id="IPR018661">
    <property type="entry name" value="DUF2093"/>
</dbReference>
<accession>A0A850HCR4</accession>
<gene>
    <name evidence="1" type="ORF">HUO12_10560</name>
</gene>